<evidence type="ECO:0000313" key="3">
    <source>
        <dbReference type="Proteomes" id="UP000011300"/>
    </source>
</evidence>
<organism evidence="2 3">
    <name type="scientific">Nile crocodilepox virus (isolate Crocodylus niloticus/Zimbabwe/Ume/2001)</name>
    <name type="common">CRV</name>
    <dbReference type="NCBI Taxonomy" id="1289473"/>
    <lineage>
        <taxon>Viruses</taxon>
        <taxon>Varidnaviria</taxon>
        <taxon>Bamfordvirae</taxon>
        <taxon>Nucleocytoviricota</taxon>
        <taxon>Pokkesviricetes</taxon>
        <taxon>Chitovirales</taxon>
        <taxon>Poxviridae</taxon>
        <taxon>Chordopoxvirinae</taxon>
        <taxon>Crocodylidpoxvirus</taxon>
        <taxon>Crocodylidpoxvirus nilecrocodilepox</taxon>
        <taxon>Nile crocodilepox virus</taxon>
    </lineage>
</organism>
<protein>
    <submittedName>
        <fullName evidence="2">Virion core protein</fullName>
    </submittedName>
</protein>
<name>Q070C6_CPRVZ</name>
<accession>Q070C6</accession>
<dbReference type="EMBL" id="DQ356948">
    <property type="protein sequence ID" value="ABJ09016.1"/>
    <property type="molecule type" value="Genomic_DNA"/>
</dbReference>
<reference evidence="2 3" key="1">
    <citation type="journal article" date="2006" name="J. Virol.">
        <title>Genome of crocodilepox virus.</title>
        <authorList>
            <person name="Afonso C.L."/>
            <person name="Tulman E.R."/>
            <person name="Delhon G."/>
            <person name="Lu Z."/>
            <person name="Viljoen G.J."/>
            <person name="Wallace D.B."/>
            <person name="Kutish G.F."/>
            <person name="Rock D.L."/>
        </authorList>
    </citation>
    <scope>NUCLEOTIDE SEQUENCE [LARGE SCALE GENOMIC DNA]</scope>
    <source>
        <strain evidence="3">Isolate Crocodylus niloticus/Zimbabwe/Ume/2001</strain>
    </source>
</reference>
<sequence length="90" mass="10323">MDMLSKYKEHLESLQARSRRKRQTRRVCPEPAEVISPPEPDLDQSRTFLLPKPEASAPTPAARELAPETQSVQKLVNIKEIMQRLTKTEV</sequence>
<dbReference type="RefSeq" id="YP_784315.1">
    <property type="nucleotide sequence ID" value="NC_008030.1"/>
</dbReference>
<organismHost>
    <name type="scientific">Crocodylus johnstoni</name>
    <name type="common">Australian freshwater crocodile</name>
    <dbReference type="NCBI Taxonomy" id="184234"/>
</organismHost>
<keyword evidence="3" id="KW-1185">Reference proteome</keyword>
<proteinExistence type="predicted"/>
<gene>
    <name evidence="2" type="ORF">CRV125</name>
</gene>
<dbReference type="Proteomes" id="UP000011300">
    <property type="component" value="Segment"/>
</dbReference>
<dbReference type="GeneID" id="4363436"/>
<organismHost>
    <name type="scientific">Crocodylus porosus</name>
    <name type="common">Saltwater crocodile</name>
    <name type="synonym">Estuarine crocodile</name>
    <dbReference type="NCBI Taxonomy" id="8502"/>
</organismHost>
<dbReference type="KEGG" id="vg:4363436"/>
<evidence type="ECO:0000256" key="1">
    <source>
        <dbReference type="SAM" id="MobiDB-lite"/>
    </source>
</evidence>
<organismHost>
    <name type="scientific">Crocodylus niloticus</name>
    <name type="common">Nile crocodile</name>
    <name type="synonym">African crocodile</name>
    <dbReference type="NCBI Taxonomy" id="8501"/>
</organismHost>
<evidence type="ECO:0000313" key="2">
    <source>
        <dbReference type="EMBL" id="ABJ09016.1"/>
    </source>
</evidence>
<feature type="region of interest" description="Disordered" evidence="1">
    <location>
        <begin position="13"/>
        <end position="42"/>
    </location>
</feature>